<evidence type="ECO:0000256" key="1">
    <source>
        <dbReference type="SAM" id="MobiDB-lite"/>
    </source>
</evidence>
<keyword evidence="3" id="KW-1185">Reference proteome</keyword>
<protein>
    <recommendedName>
        <fullName evidence="4">Phosphatidylglycerol/phosphatidylinositol transfer protein</fullName>
    </recommendedName>
</protein>
<dbReference type="Proteomes" id="UP000182658">
    <property type="component" value="Unassembled WGS sequence"/>
</dbReference>
<dbReference type="AlphaFoldDB" id="A0A1J7IXL1"/>
<accession>A0A1J7IXL1</accession>
<name>A0A1J7IXL1_9PEZI</name>
<organism evidence="2 3">
    <name type="scientific">Coniochaeta ligniaria NRRL 30616</name>
    <dbReference type="NCBI Taxonomy" id="1408157"/>
    <lineage>
        <taxon>Eukaryota</taxon>
        <taxon>Fungi</taxon>
        <taxon>Dikarya</taxon>
        <taxon>Ascomycota</taxon>
        <taxon>Pezizomycotina</taxon>
        <taxon>Sordariomycetes</taxon>
        <taxon>Sordariomycetidae</taxon>
        <taxon>Coniochaetales</taxon>
        <taxon>Coniochaetaceae</taxon>
        <taxon>Coniochaeta</taxon>
    </lineage>
</organism>
<dbReference type="InParanoid" id="A0A1J7IXL1"/>
<dbReference type="EMBL" id="KV875101">
    <property type="protein sequence ID" value="OIW25809.1"/>
    <property type="molecule type" value="Genomic_DNA"/>
</dbReference>
<evidence type="ECO:0008006" key="4">
    <source>
        <dbReference type="Google" id="ProtNLM"/>
    </source>
</evidence>
<feature type="region of interest" description="Disordered" evidence="1">
    <location>
        <begin position="23"/>
        <end position="49"/>
    </location>
</feature>
<dbReference type="OrthoDB" id="5382272at2759"/>
<evidence type="ECO:0000313" key="3">
    <source>
        <dbReference type="Proteomes" id="UP000182658"/>
    </source>
</evidence>
<reference evidence="2 3" key="1">
    <citation type="submission" date="2016-10" db="EMBL/GenBank/DDBJ databases">
        <title>Draft genome sequence of Coniochaeta ligniaria NRRL30616, a lignocellulolytic fungus for bioabatement of inhibitors in plant biomass hydrolysates.</title>
        <authorList>
            <consortium name="DOE Joint Genome Institute"/>
            <person name="Jimenez D.J."/>
            <person name="Hector R.E."/>
            <person name="Riley R."/>
            <person name="Sun H."/>
            <person name="Grigoriev I.V."/>
            <person name="Van Elsas J.D."/>
            <person name="Nichols N.N."/>
        </authorList>
    </citation>
    <scope>NUCLEOTIDE SEQUENCE [LARGE SCALE GENOMIC DNA]</scope>
    <source>
        <strain evidence="2 3">NRRL 30616</strain>
    </source>
</reference>
<feature type="compositionally biased region" description="Low complexity" evidence="1">
    <location>
        <begin position="28"/>
        <end position="38"/>
    </location>
</feature>
<proteinExistence type="predicted"/>
<evidence type="ECO:0000313" key="2">
    <source>
        <dbReference type="EMBL" id="OIW25809.1"/>
    </source>
</evidence>
<sequence length="230" mass="24754">MHLPSVITDAVAALAAPLFPGAQQQPLSGSGSSSSSGDGSDGHPRSGIGAAIPGGSPFSLCAVSRPTDLLNITYMELFPQPVWLDDMFQVTTYGTVLESWEANGTTTLTLDCGSHCEEYGQPEEDWAGENFTVPGVCGWAIGDIQQPVGGPRKRNETCPPVAGPAVITSLGWVPWILIYAPAYYNFTIDAKTNDGRRIFCITTELCMRWEDPQKNEDQATGPWANCTWPR</sequence>
<gene>
    <name evidence="2" type="ORF">CONLIGDRAFT_684347</name>
</gene>